<reference evidence="2 3" key="1">
    <citation type="journal article" date="2018" name="Nat. Ecol. Evol.">
        <title>Shark genomes provide insights into elasmobranch evolution and the origin of vertebrates.</title>
        <authorList>
            <person name="Hara Y"/>
            <person name="Yamaguchi K"/>
            <person name="Onimaru K"/>
            <person name="Kadota M"/>
            <person name="Koyanagi M"/>
            <person name="Keeley SD"/>
            <person name="Tatsumi K"/>
            <person name="Tanaka K"/>
            <person name="Motone F"/>
            <person name="Kageyama Y"/>
            <person name="Nozu R"/>
            <person name="Adachi N"/>
            <person name="Nishimura O"/>
            <person name="Nakagawa R"/>
            <person name="Tanegashima C"/>
            <person name="Kiyatake I"/>
            <person name="Matsumoto R"/>
            <person name="Murakumo K"/>
            <person name="Nishida K"/>
            <person name="Terakita A"/>
            <person name="Kuratani S"/>
            <person name="Sato K"/>
            <person name="Hyodo S Kuraku.S."/>
        </authorList>
    </citation>
    <scope>NUCLEOTIDE SEQUENCE [LARGE SCALE GENOMIC DNA]</scope>
</reference>
<keyword evidence="3" id="KW-1185">Reference proteome</keyword>
<organism evidence="2 3">
    <name type="scientific">Scyliorhinus torazame</name>
    <name type="common">Cloudy catshark</name>
    <name type="synonym">Catulus torazame</name>
    <dbReference type="NCBI Taxonomy" id="75743"/>
    <lineage>
        <taxon>Eukaryota</taxon>
        <taxon>Metazoa</taxon>
        <taxon>Chordata</taxon>
        <taxon>Craniata</taxon>
        <taxon>Vertebrata</taxon>
        <taxon>Chondrichthyes</taxon>
        <taxon>Elasmobranchii</taxon>
        <taxon>Galeomorphii</taxon>
        <taxon>Galeoidea</taxon>
        <taxon>Carcharhiniformes</taxon>
        <taxon>Scyliorhinidae</taxon>
        <taxon>Scyliorhinus</taxon>
    </lineage>
</organism>
<dbReference type="Proteomes" id="UP000288216">
    <property type="component" value="Unassembled WGS sequence"/>
</dbReference>
<evidence type="ECO:0000313" key="3">
    <source>
        <dbReference type="Proteomes" id="UP000288216"/>
    </source>
</evidence>
<protein>
    <submittedName>
        <fullName evidence="2">Uncharacterized protein</fullName>
    </submittedName>
</protein>
<proteinExistence type="predicted"/>
<evidence type="ECO:0000313" key="2">
    <source>
        <dbReference type="EMBL" id="GCB77293.1"/>
    </source>
</evidence>
<feature type="region of interest" description="Disordered" evidence="1">
    <location>
        <begin position="1"/>
        <end position="55"/>
    </location>
</feature>
<comment type="caution">
    <text evidence="2">The sequence shown here is derived from an EMBL/GenBank/DDBJ whole genome shotgun (WGS) entry which is preliminary data.</text>
</comment>
<accession>A0A401PW57</accession>
<gene>
    <name evidence="2" type="ORF">scyTo_0021086</name>
</gene>
<dbReference type="OrthoDB" id="10465535at2759"/>
<sequence length="91" mass="10190">CPANISSNKTSRENVNDNPYQLDNERGCGNTVTTSSSQDNISHDYENPTDYEQNRRSGYIDVLPEDNESYDDVVAPGWVSDDYDDIAEVGH</sequence>
<feature type="non-terminal residue" evidence="2">
    <location>
        <position position="1"/>
    </location>
</feature>
<evidence type="ECO:0000256" key="1">
    <source>
        <dbReference type="SAM" id="MobiDB-lite"/>
    </source>
</evidence>
<dbReference type="EMBL" id="BFAA01018079">
    <property type="protein sequence ID" value="GCB77293.1"/>
    <property type="molecule type" value="Genomic_DNA"/>
</dbReference>
<dbReference type="AlphaFoldDB" id="A0A401PW57"/>
<name>A0A401PW57_SCYTO</name>
<feature type="compositionally biased region" description="Polar residues" evidence="1">
    <location>
        <begin position="30"/>
        <end position="40"/>
    </location>
</feature>